<dbReference type="SUPFAM" id="SSF52743">
    <property type="entry name" value="Subtilisin-like"/>
    <property type="match status" value="1"/>
</dbReference>
<keyword evidence="6 12" id="KW-0645">Protease</keyword>
<dbReference type="InterPro" id="IPR037045">
    <property type="entry name" value="S8pro/Inhibitor_I9_sf"/>
</dbReference>
<evidence type="ECO:0000256" key="1">
    <source>
        <dbReference type="ARBA" id="ARBA00002076"/>
    </source>
</evidence>
<keyword evidence="5" id="KW-0964">Secreted</keyword>
<dbReference type="InterPro" id="IPR000209">
    <property type="entry name" value="Peptidase_S8/S53_dom"/>
</dbReference>
<dbReference type="InterPro" id="IPR045051">
    <property type="entry name" value="SBT"/>
</dbReference>
<feature type="domain" description="Inhibitor I9" evidence="17">
    <location>
        <begin position="25"/>
        <end position="112"/>
    </location>
</feature>
<dbReference type="AlphaFoldDB" id="A0A0B2P8V1"/>
<feature type="domain" description="Subtilisin-like protease fibronectin type-III" evidence="18">
    <location>
        <begin position="635"/>
        <end position="735"/>
    </location>
</feature>
<dbReference type="CDD" id="cd04852">
    <property type="entry name" value="Peptidases_S8_3"/>
    <property type="match status" value="1"/>
</dbReference>
<evidence type="ECO:0000256" key="5">
    <source>
        <dbReference type="ARBA" id="ARBA00022525"/>
    </source>
</evidence>
<evidence type="ECO:0000256" key="7">
    <source>
        <dbReference type="ARBA" id="ARBA00022729"/>
    </source>
</evidence>
<feature type="signal peptide" evidence="14">
    <location>
        <begin position="1"/>
        <end position="19"/>
    </location>
</feature>
<evidence type="ECO:0000259" key="18">
    <source>
        <dbReference type="Pfam" id="PF17766"/>
    </source>
</evidence>
<dbReference type="PROSITE" id="PS51892">
    <property type="entry name" value="SUBTILASE"/>
    <property type="match status" value="1"/>
</dbReference>
<evidence type="ECO:0000259" key="15">
    <source>
        <dbReference type="Pfam" id="PF00082"/>
    </source>
</evidence>
<protein>
    <submittedName>
        <fullName evidence="19">Subtilisin-like protease</fullName>
    </submittedName>
</protein>
<evidence type="ECO:0000256" key="2">
    <source>
        <dbReference type="ARBA" id="ARBA00004271"/>
    </source>
</evidence>
<dbReference type="InterPro" id="IPR023828">
    <property type="entry name" value="Peptidase_S8_Ser-AS"/>
</dbReference>
<reference evidence="19" key="1">
    <citation type="submission" date="2014-07" db="EMBL/GenBank/DDBJ databases">
        <title>Identification of a novel salt tolerance gene in wild soybean by whole-genome sequencing.</title>
        <authorList>
            <person name="Lam H.-M."/>
            <person name="Qi X."/>
            <person name="Li M.-W."/>
            <person name="Liu X."/>
            <person name="Xie M."/>
            <person name="Ni M."/>
            <person name="Xu X."/>
        </authorList>
    </citation>
    <scope>NUCLEOTIDE SEQUENCE [LARGE SCALE GENOMIC DNA]</scope>
    <source>
        <tissue evidence="19">Root</tissue>
    </source>
</reference>
<keyword evidence="7 14" id="KW-0732">Signal</keyword>
<evidence type="ECO:0000256" key="12">
    <source>
        <dbReference type="PROSITE-ProRule" id="PRU01240"/>
    </source>
</evidence>
<feature type="domain" description="PA" evidence="16">
    <location>
        <begin position="372"/>
        <end position="459"/>
    </location>
</feature>
<dbReference type="EMBL" id="KN669566">
    <property type="protein sequence ID" value="KHN04108.1"/>
    <property type="molecule type" value="Genomic_DNA"/>
</dbReference>
<evidence type="ECO:0000259" key="17">
    <source>
        <dbReference type="Pfam" id="PF05922"/>
    </source>
</evidence>
<evidence type="ECO:0000313" key="19">
    <source>
        <dbReference type="EMBL" id="KHN04108.1"/>
    </source>
</evidence>
<accession>A0A0B2P8V1</accession>
<dbReference type="GO" id="GO:0006508">
    <property type="term" value="P:proteolysis"/>
    <property type="evidence" value="ECO:0007669"/>
    <property type="project" value="UniProtKB-KW"/>
</dbReference>
<dbReference type="Pfam" id="PF05922">
    <property type="entry name" value="Inhibitor_I9"/>
    <property type="match status" value="1"/>
</dbReference>
<dbReference type="FunFam" id="3.50.30.30:FF:000005">
    <property type="entry name" value="subtilisin-like protease SBT1.5"/>
    <property type="match status" value="1"/>
</dbReference>
<dbReference type="InterPro" id="IPR041469">
    <property type="entry name" value="Subtilisin-like_FN3"/>
</dbReference>
<dbReference type="InterPro" id="IPR036852">
    <property type="entry name" value="Peptidase_S8/S53_dom_sf"/>
</dbReference>
<dbReference type="GO" id="GO:0048046">
    <property type="term" value="C:apoplast"/>
    <property type="evidence" value="ECO:0007669"/>
    <property type="project" value="UniProtKB-SubCell"/>
</dbReference>
<dbReference type="PROSITE" id="PS00136">
    <property type="entry name" value="SUBTILASE_ASP"/>
    <property type="match status" value="1"/>
</dbReference>
<dbReference type="GO" id="GO:0009610">
    <property type="term" value="P:response to symbiotic fungus"/>
    <property type="evidence" value="ECO:0007669"/>
    <property type="project" value="UniProtKB-ARBA"/>
</dbReference>
<dbReference type="Gene3D" id="3.40.50.200">
    <property type="entry name" value="Peptidase S8/S53 domain"/>
    <property type="match status" value="2"/>
</dbReference>
<dbReference type="Gene3D" id="3.30.70.80">
    <property type="entry name" value="Peptidase S8 propeptide/proteinase inhibitor I9"/>
    <property type="match status" value="1"/>
</dbReference>
<dbReference type="InterPro" id="IPR003137">
    <property type="entry name" value="PA_domain"/>
</dbReference>
<feature type="chain" id="PRO_5002072433" evidence="14">
    <location>
        <begin position="20"/>
        <end position="738"/>
    </location>
</feature>
<evidence type="ECO:0000259" key="16">
    <source>
        <dbReference type="Pfam" id="PF02225"/>
    </source>
</evidence>
<evidence type="ECO:0000256" key="8">
    <source>
        <dbReference type="ARBA" id="ARBA00022801"/>
    </source>
</evidence>
<comment type="function">
    <text evidence="1">Required for arbuscular mycorrhiza (AM) development during AM symbiosis with AM fungi (e.g. Glomeromycota intraradices).</text>
</comment>
<evidence type="ECO:0000256" key="6">
    <source>
        <dbReference type="ARBA" id="ARBA00022670"/>
    </source>
</evidence>
<dbReference type="Pfam" id="PF02225">
    <property type="entry name" value="PA"/>
    <property type="match status" value="1"/>
</dbReference>
<keyword evidence="9 12" id="KW-0720">Serine protease</keyword>
<evidence type="ECO:0000256" key="10">
    <source>
        <dbReference type="ARBA" id="ARBA00023180"/>
    </source>
</evidence>
<evidence type="ECO:0000256" key="4">
    <source>
        <dbReference type="ARBA" id="ARBA00022523"/>
    </source>
</evidence>
<feature type="domain" description="Peptidase S8/S53" evidence="15">
    <location>
        <begin position="136"/>
        <end position="558"/>
    </location>
</feature>
<comment type="similarity">
    <text evidence="3 12 13">Belongs to the peptidase S8 family.</text>
</comment>
<evidence type="ECO:0000256" key="9">
    <source>
        <dbReference type="ARBA" id="ARBA00022825"/>
    </source>
</evidence>
<dbReference type="InterPro" id="IPR010259">
    <property type="entry name" value="S8pro/Inhibitor_I9"/>
</dbReference>
<keyword evidence="10" id="KW-0325">Glycoprotein</keyword>
<dbReference type="PRINTS" id="PR00723">
    <property type="entry name" value="SUBTILISIN"/>
</dbReference>
<evidence type="ECO:0000256" key="11">
    <source>
        <dbReference type="PIRSR" id="PIRSR615500-1"/>
    </source>
</evidence>
<gene>
    <name evidence="19" type="ORF">glysoja_036644</name>
</gene>
<sequence>MIFRTLLFLLAYMVTNSVAVMNKQTYIIHMDKTKIKATVHSQDKTKPWFKSVIDFISEASSSSEEEEAPQLLYVYETSMFGFAAQLSNKQLEYLNQIDGFLSAIPDELLTLHTTYSPHFLGLQNGKGLWSASNLASDVIIGVLDTGIWPEHISFQDTGLSKVPSRWKGACEVGTNFSSSCCNKKLVGARVFLQGYEKSAGRINETLDYRSARDAQGHGTHTASTAAGNMVSNASFFGLAGGSASGMRYTSRIAAYKVCWRLGCANSDILAAIDQAVADGVDVLSLSLGGIAKPYYNDSIAIASFGATQKGVFVSCSAGNSGPSSSTAGNVAPWIMTVAASYTDRSFPTQVKLGNGKVFKGSSLYKGKKTSQLPLVYRNSSRAQRTAQYCTKGSLDPKLVKGKIVACERGINSRTGKGEEVKMAGGAGMILLNSENQGEELFADPHVFPATSLGSSASKTIRSYIFHSAKAPTASISFLGTTYGDTAPVMAAFSSRGPSSVGPDVIKPDVTAPVSGTSMSCPHVSGIAALIKSVHKDWSPAAIKSALMTTASTSNNKGAPISDNGSNNSAFADPFAFGSGHVNPERASDPGLVYDITTKDYLNYLCSLKYTSSQIAILSKGNFKCAKKSALHAGGLNYPSFAVLFDTSTRNASVTYKRVVTNVGNPSSSYAVKVEEPKGVSVIVEPRNISFRKIGDKLSYKVSFVSYGRTAVAGSSSFGSLTWVSGKYHVRSPIAVTWQ</sequence>
<dbReference type="Pfam" id="PF00082">
    <property type="entry name" value="Peptidase_S8"/>
    <property type="match status" value="1"/>
</dbReference>
<keyword evidence="8 12" id="KW-0378">Hydrolase</keyword>
<dbReference type="InterPro" id="IPR023827">
    <property type="entry name" value="Peptidase_S8_Asp-AS"/>
</dbReference>
<feature type="active site" description="Charge relay system" evidence="11 12">
    <location>
        <position position="217"/>
    </location>
</feature>
<evidence type="ECO:0000256" key="3">
    <source>
        <dbReference type="ARBA" id="ARBA00011073"/>
    </source>
</evidence>
<dbReference type="PROSITE" id="PS00138">
    <property type="entry name" value="SUBTILASE_SER"/>
    <property type="match status" value="1"/>
</dbReference>
<evidence type="ECO:0000256" key="13">
    <source>
        <dbReference type="RuleBase" id="RU003355"/>
    </source>
</evidence>
<keyword evidence="4" id="KW-0052">Apoplast</keyword>
<feature type="active site" description="Charge relay system" evidence="11 12">
    <location>
        <position position="144"/>
    </location>
</feature>
<name>A0A0B2P8V1_GLYSO</name>
<dbReference type="InterPro" id="IPR034197">
    <property type="entry name" value="Peptidases_S8_3"/>
</dbReference>
<dbReference type="Gene3D" id="2.60.40.2310">
    <property type="match status" value="1"/>
</dbReference>
<dbReference type="CDD" id="cd02120">
    <property type="entry name" value="PA_subtilisin_like"/>
    <property type="match status" value="1"/>
</dbReference>
<dbReference type="FunFam" id="2.60.40.2310:FF:000001">
    <property type="entry name" value="Subtilisin-like protease SBT1.5"/>
    <property type="match status" value="1"/>
</dbReference>
<dbReference type="Gene3D" id="3.50.30.30">
    <property type="match status" value="1"/>
</dbReference>
<feature type="active site" description="Charge relay system" evidence="11 12">
    <location>
        <position position="517"/>
    </location>
</feature>
<dbReference type="Proteomes" id="UP000053555">
    <property type="component" value="Unassembled WGS sequence"/>
</dbReference>
<dbReference type="InterPro" id="IPR015500">
    <property type="entry name" value="Peptidase_S8_subtilisin-rel"/>
</dbReference>
<dbReference type="GO" id="GO:0009609">
    <property type="term" value="P:response to symbiotic bacterium"/>
    <property type="evidence" value="ECO:0007669"/>
    <property type="project" value="UniProtKB-ARBA"/>
</dbReference>
<proteinExistence type="inferred from homology"/>
<comment type="subcellular location">
    <subcellularLocation>
        <location evidence="2">Secreted</location>
        <location evidence="2">Extracellular space</location>
        <location evidence="2">Apoplast</location>
    </subcellularLocation>
</comment>
<organism evidence="19">
    <name type="scientific">Glycine soja</name>
    <name type="common">Wild soybean</name>
    <dbReference type="NCBI Taxonomy" id="3848"/>
    <lineage>
        <taxon>Eukaryota</taxon>
        <taxon>Viridiplantae</taxon>
        <taxon>Streptophyta</taxon>
        <taxon>Embryophyta</taxon>
        <taxon>Tracheophyta</taxon>
        <taxon>Spermatophyta</taxon>
        <taxon>Magnoliopsida</taxon>
        <taxon>eudicotyledons</taxon>
        <taxon>Gunneridae</taxon>
        <taxon>Pentapetalae</taxon>
        <taxon>rosids</taxon>
        <taxon>fabids</taxon>
        <taxon>Fabales</taxon>
        <taxon>Fabaceae</taxon>
        <taxon>Papilionoideae</taxon>
        <taxon>50 kb inversion clade</taxon>
        <taxon>NPAAA clade</taxon>
        <taxon>indigoferoid/millettioid clade</taxon>
        <taxon>Phaseoleae</taxon>
        <taxon>Glycine</taxon>
        <taxon>Glycine subgen. Soja</taxon>
    </lineage>
</organism>
<dbReference type="FunFam" id="3.40.50.200:FF:000006">
    <property type="entry name" value="Subtilisin-like protease SBT1.5"/>
    <property type="match status" value="1"/>
</dbReference>
<evidence type="ECO:0000256" key="14">
    <source>
        <dbReference type="SAM" id="SignalP"/>
    </source>
</evidence>
<dbReference type="Pfam" id="PF17766">
    <property type="entry name" value="fn3_6"/>
    <property type="match status" value="1"/>
</dbReference>
<dbReference type="GO" id="GO:0004252">
    <property type="term" value="F:serine-type endopeptidase activity"/>
    <property type="evidence" value="ECO:0007669"/>
    <property type="project" value="UniProtKB-UniRule"/>
</dbReference>
<dbReference type="PANTHER" id="PTHR10795">
    <property type="entry name" value="PROPROTEIN CONVERTASE SUBTILISIN/KEXIN"/>
    <property type="match status" value="1"/>
</dbReference>